<evidence type="ECO:0000256" key="1">
    <source>
        <dbReference type="SAM" id="MobiDB-lite"/>
    </source>
</evidence>
<accession>A0A9P5XKH0</accession>
<feature type="transmembrane region" description="Helical" evidence="2">
    <location>
        <begin position="150"/>
        <end position="170"/>
    </location>
</feature>
<feature type="transmembrane region" description="Helical" evidence="2">
    <location>
        <begin position="177"/>
        <end position="199"/>
    </location>
</feature>
<reference evidence="3" key="1">
    <citation type="submission" date="2020-11" db="EMBL/GenBank/DDBJ databases">
        <authorList>
            <consortium name="DOE Joint Genome Institute"/>
            <person name="Ahrendt S."/>
            <person name="Riley R."/>
            <person name="Andreopoulos W."/>
            <person name="Labutti K."/>
            <person name="Pangilinan J."/>
            <person name="Ruiz-Duenas F.J."/>
            <person name="Barrasa J.M."/>
            <person name="Sanchez-Garcia M."/>
            <person name="Camarero S."/>
            <person name="Miyauchi S."/>
            <person name="Serrano A."/>
            <person name="Linde D."/>
            <person name="Babiker R."/>
            <person name="Drula E."/>
            <person name="Ayuso-Fernandez I."/>
            <person name="Pacheco R."/>
            <person name="Padilla G."/>
            <person name="Ferreira P."/>
            <person name="Barriuso J."/>
            <person name="Kellner H."/>
            <person name="Castanera R."/>
            <person name="Alfaro M."/>
            <person name="Ramirez L."/>
            <person name="Pisabarro A.G."/>
            <person name="Kuo A."/>
            <person name="Tritt A."/>
            <person name="Lipzen A."/>
            <person name="He G."/>
            <person name="Yan M."/>
            <person name="Ng V."/>
            <person name="Cullen D."/>
            <person name="Martin F."/>
            <person name="Rosso M.-N."/>
            <person name="Henrissat B."/>
            <person name="Hibbett D."/>
            <person name="Martinez A.T."/>
            <person name="Grigoriev I.V."/>
        </authorList>
    </citation>
    <scope>NUCLEOTIDE SEQUENCE</scope>
    <source>
        <strain evidence="3">MF-IS2</strain>
    </source>
</reference>
<feature type="transmembrane region" description="Helical" evidence="2">
    <location>
        <begin position="110"/>
        <end position="130"/>
    </location>
</feature>
<dbReference type="AlphaFoldDB" id="A0A9P5XKH0"/>
<feature type="compositionally biased region" description="Polar residues" evidence="1">
    <location>
        <begin position="215"/>
        <end position="224"/>
    </location>
</feature>
<evidence type="ECO:0000313" key="4">
    <source>
        <dbReference type="Proteomes" id="UP000807342"/>
    </source>
</evidence>
<feature type="compositionally biased region" description="Polar residues" evidence="1">
    <location>
        <begin position="233"/>
        <end position="242"/>
    </location>
</feature>
<evidence type="ECO:0000256" key="2">
    <source>
        <dbReference type="SAM" id="Phobius"/>
    </source>
</evidence>
<gene>
    <name evidence="3" type="ORF">P691DRAFT_772558</name>
</gene>
<feature type="region of interest" description="Disordered" evidence="1">
    <location>
        <begin position="215"/>
        <end position="242"/>
    </location>
</feature>
<proteinExistence type="predicted"/>
<sequence length="242" mass="26276">MFLTLSGAWALSWIRILKPALVGLGSGSGLFFASANSVRGTLSAAIFGRGILFLATSKTNDLILTYRLWVIFNKSIRVMAVPYFIWVGYLVAGIGLIANYIMFRKISREWFLCFISLSIAMNVYFTGSVLTKVRQVRKFTSYGGTNITKAMTIVIESAAIYTIWFFVLVVGSAVPNAGLLAGIFSEGAAPVAGIVTMLVNVRVGLGWAWDGSMGQQQQQPNLSDTVEEDIGQAVSSRQSSTE</sequence>
<comment type="caution">
    <text evidence="3">The sequence shown here is derived from an EMBL/GenBank/DDBJ whole genome shotgun (WGS) entry which is preliminary data.</text>
</comment>
<keyword evidence="2" id="KW-0472">Membrane</keyword>
<dbReference type="EMBL" id="MU151075">
    <property type="protein sequence ID" value="KAF9452082.1"/>
    <property type="molecule type" value="Genomic_DNA"/>
</dbReference>
<evidence type="ECO:0000313" key="3">
    <source>
        <dbReference type="EMBL" id="KAF9452082.1"/>
    </source>
</evidence>
<name>A0A9P5XKH0_9AGAR</name>
<dbReference type="Proteomes" id="UP000807342">
    <property type="component" value="Unassembled WGS sequence"/>
</dbReference>
<feature type="transmembrane region" description="Helical" evidence="2">
    <location>
        <begin position="83"/>
        <end position="103"/>
    </location>
</feature>
<protein>
    <submittedName>
        <fullName evidence="3">Uncharacterized protein</fullName>
    </submittedName>
</protein>
<keyword evidence="2" id="KW-0812">Transmembrane</keyword>
<organism evidence="3 4">
    <name type="scientific">Macrolepiota fuliginosa MF-IS2</name>
    <dbReference type="NCBI Taxonomy" id="1400762"/>
    <lineage>
        <taxon>Eukaryota</taxon>
        <taxon>Fungi</taxon>
        <taxon>Dikarya</taxon>
        <taxon>Basidiomycota</taxon>
        <taxon>Agaricomycotina</taxon>
        <taxon>Agaricomycetes</taxon>
        <taxon>Agaricomycetidae</taxon>
        <taxon>Agaricales</taxon>
        <taxon>Agaricineae</taxon>
        <taxon>Agaricaceae</taxon>
        <taxon>Macrolepiota</taxon>
    </lineage>
</organism>
<keyword evidence="2" id="KW-1133">Transmembrane helix</keyword>
<dbReference type="OrthoDB" id="3250682at2759"/>
<keyword evidence="4" id="KW-1185">Reference proteome</keyword>